<proteinExistence type="predicted"/>
<name>A0ABP0JWV3_9DINO</name>
<dbReference type="Proteomes" id="UP001642464">
    <property type="component" value="Unassembled WGS sequence"/>
</dbReference>
<gene>
    <name evidence="1" type="ORF">SCF082_LOCUS14311</name>
</gene>
<accession>A0ABP0JWV3</accession>
<protein>
    <submittedName>
        <fullName evidence="1">Uncharacterized protein</fullName>
    </submittedName>
</protein>
<sequence length="167" mass="17863">MIFQVLGMAFTAMALAEKMEDMPETWRDASDAMSSDGTTILCHFGVRCSGPLGLGACECLEGDQKHLRGHSPRRTADGDSPWVSAGTSEASEASNDGRQLAGPNSTGSKTKSRRSELLGKFRVRCHCGVVCQWGVHNYGRIKVCNGPLFCRSCFPSSPAYGSVGGVR</sequence>
<evidence type="ECO:0000313" key="1">
    <source>
        <dbReference type="EMBL" id="CAK9018960.1"/>
    </source>
</evidence>
<comment type="caution">
    <text evidence="1">The sequence shown here is derived from an EMBL/GenBank/DDBJ whole genome shotgun (WGS) entry which is preliminary data.</text>
</comment>
<organism evidence="1 2">
    <name type="scientific">Durusdinium trenchii</name>
    <dbReference type="NCBI Taxonomy" id="1381693"/>
    <lineage>
        <taxon>Eukaryota</taxon>
        <taxon>Sar</taxon>
        <taxon>Alveolata</taxon>
        <taxon>Dinophyceae</taxon>
        <taxon>Suessiales</taxon>
        <taxon>Symbiodiniaceae</taxon>
        <taxon>Durusdinium</taxon>
    </lineage>
</organism>
<evidence type="ECO:0000313" key="2">
    <source>
        <dbReference type="Proteomes" id="UP001642464"/>
    </source>
</evidence>
<keyword evidence="2" id="KW-1185">Reference proteome</keyword>
<reference evidence="1 2" key="1">
    <citation type="submission" date="2024-02" db="EMBL/GenBank/DDBJ databases">
        <authorList>
            <person name="Chen Y."/>
            <person name="Shah S."/>
            <person name="Dougan E. K."/>
            <person name="Thang M."/>
            <person name="Chan C."/>
        </authorList>
    </citation>
    <scope>NUCLEOTIDE SEQUENCE [LARGE SCALE GENOMIC DNA]</scope>
</reference>
<dbReference type="EMBL" id="CAXAMM010008947">
    <property type="protein sequence ID" value="CAK9018960.1"/>
    <property type="molecule type" value="Genomic_DNA"/>
</dbReference>